<proteinExistence type="predicted"/>
<keyword evidence="3" id="KW-1185">Reference proteome</keyword>
<comment type="caution">
    <text evidence="2">The sequence shown here is derived from an EMBL/GenBank/DDBJ whole genome shotgun (WGS) entry which is preliminary data.</text>
</comment>
<organism evidence="2 3">
    <name type="scientific">Mytilus edulis</name>
    <name type="common">Blue mussel</name>
    <dbReference type="NCBI Taxonomy" id="6550"/>
    <lineage>
        <taxon>Eukaryota</taxon>
        <taxon>Metazoa</taxon>
        <taxon>Spiralia</taxon>
        <taxon>Lophotrochozoa</taxon>
        <taxon>Mollusca</taxon>
        <taxon>Bivalvia</taxon>
        <taxon>Autobranchia</taxon>
        <taxon>Pteriomorphia</taxon>
        <taxon>Mytilida</taxon>
        <taxon>Mytiloidea</taxon>
        <taxon>Mytilidae</taxon>
        <taxon>Mytilinae</taxon>
        <taxon>Mytilus</taxon>
    </lineage>
</organism>
<feature type="compositionally biased region" description="Basic and acidic residues" evidence="1">
    <location>
        <begin position="256"/>
        <end position="265"/>
    </location>
</feature>
<accession>A0A8S3VB51</accession>
<dbReference type="AlphaFoldDB" id="A0A8S3VB51"/>
<reference evidence="2" key="1">
    <citation type="submission" date="2021-03" db="EMBL/GenBank/DDBJ databases">
        <authorList>
            <person name="Bekaert M."/>
        </authorList>
    </citation>
    <scope>NUCLEOTIDE SEQUENCE</scope>
</reference>
<feature type="region of interest" description="Disordered" evidence="1">
    <location>
        <begin position="256"/>
        <end position="277"/>
    </location>
</feature>
<name>A0A8S3VB51_MYTED</name>
<dbReference type="EMBL" id="CAJPWZ010003105">
    <property type="protein sequence ID" value="CAG2252087.1"/>
    <property type="molecule type" value="Genomic_DNA"/>
</dbReference>
<evidence type="ECO:0000313" key="2">
    <source>
        <dbReference type="EMBL" id="CAG2252087.1"/>
    </source>
</evidence>
<dbReference type="Proteomes" id="UP000683360">
    <property type="component" value="Unassembled WGS sequence"/>
</dbReference>
<protein>
    <submittedName>
        <fullName evidence="2">Uncharacterized protein</fullName>
    </submittedName>
</protein>
<feature type="compositionally biased region" description="Acidic residues" evidence="1">
    <location>
        <begin position="266"/>
        <end position="277"/>
    </location>
</feature>
<sequence>MNKLNSALKEPREQFIISAIVSYNEIACRNTEVIRQAEGEWESLNSDSLRFDNYSLSFHRLVFILNHPNPSIHGEARLLDPDGTTRRQIFDRSYQKQIGKESSNNFLAVMKEQFFDKFGKNEKYVIIMFSHYIPCTLPGHMCSELLSEYTTRYDEQLLIGYTNVYQETNQNLSLRLMNKSNNIHCINRKYLKLKFRNNAKETRHEHDEESELLETYLFDDEDYPNFKRMVKRFRNRSSKLKNRNREIKKRILKYSDRGDSSGDRYDDSDDDVNFVDF</sequence>
<gene>
    <name evidence="2" type="ORF">MEDL_63679</name>
</gene>
<evidence type="ECO:0000256" key="1">
    <source>
        <dbReference type="SAM" id="MobiDB-lite"/>
    </source>
</evidence>
<dbReference type="OrthoDB" id="6161736at2759"/>
<evidence type="ECO:0000313" key="3">
    <source>
        <dbReference type="Proteomes" id="UP000683360"/>
    </source>
</evidence>